<feature type="repeat" description="ANK" evidence="3">
    <location>
        <begin position="137"/>
        <end position="169"/>
    </location>
</feature>
<evidence type="ECO:0000313" key="6">
    <source>
        <dbReference type="Proteomes" id="UP001410394"/>
    </source>
</evidence>
<evidence type="ECO:0000256" key="2">
    <source>
        <dbReference type="ARBA" id="ARBA00023043"/>
    </source>
</evidence>
<dbReference type="InterPro" id="IPR023695">
    <property type="entry name" value="Thiosulf_sulfurTrfase"/>
</dbReference>
<dbReference type="SMART" id="SM00248">
    <property type="entry name" value="ANK"/>
    <property type="match status" value="3"/>
</dbReference>
<comment type="caution">
    <text evidence="5">The sequence shown here is derived from an EMBL/GenBank/DDBJ whole genome shotgun (WGS) entry which is preliminary data.</text>
</comment>
<organism evidence="5 6">
    <name type="scientific">Uliginosibacterium sediminicola</name>
    <dbReference type="NCBI Taxonomy" id="2024550"/>
    <lineage>
        <taxon>Bacteria</taxon>
        <taxon>Pseudomonadati</taxon>
        <taxon>Pseudomonadota</taxon>
        <taxon>Betaproteobacteria</taxon>
        <taxon>Rhodocyclales</taxon>
        <taxon>Zoogloeaceae</taxon>
        <taxon>Uliginosibacterium</taxon>
    </lineage>
</organism>
<dbReference type="CDD" id="cd01444">
    <property type="entry name" value="GlpE_ST"/>
    <property type="match status" value="1"/>
</dbReference>
<dbReference type="Pfam" id="PF12796">
    <property type="entry name" value="Ank_2"/>
    <property type="match status" value="1"/>
</dbReference>
<dbReference type="Proteomes" id="UP001410394">
    <property type="component" value="Unassembled WGS sequence"/>
</dbReference>
<dbReference type="InterPro" id="IPR036770">
    <property type="entry name" value="Ankyrin_rpt-contain_sf"/>
</dbReference>
<dbReference type="SMART" id="SM00450">
    <property type="entry name" value="RHOD"/>
    <property type="match status" value="1"/>
</dbReference>
<dbReference type="SUPFAM" id="SSF52821">
    <property type="entry name" value="Rhodanese/Cell cycle control phosphatase"/>
    <property type="match status" value="1"/>
</dbReference>
<dbReference type="EMBL" id="JBDIVE010000010">
    <property type="protein sequence ID" value="MEN3070089.1"/>
    <property type="molecule type" value="Genomic_DNA"/>
</dbReference>
<accession>A0ABU9Z240</accession>
<dbReference type="SUPFAM" id="SSF48403">
    <property type="entry name" value="Ankyrin repeat"/>
    <property type="match status" value="1"/>
</dbReference>
<proteinExistence type="predicted"/>
<dbReference type="PROSITE" id="PS50088">
    <property type="entry name" value="ANK_REPEAT"/>
    <property type="match status" value="3"/>
</dbReference>
<feature type="domain" description="Rhodanese" evidence="4">
    <location>
        <begin position="25"/>
        <end position="109"/>
    </location>
</feature>
<feature type="repeat" description="ANK" evidence="3">
    <location>
        <begin position="170"/>
        <end position="202"/>
    </location>
</feature>
<keyword evidence="2 3" id="KW-0040">ANK repeat</keyword>
<keyword evidence="1" id="KW-0677">Repeat</keyword>
<dbReference type="InterPro" id="IPR001763">
    <property type="entry name" value="Rhodanese-like_dom"/>
</dbReference>
<feature type="repeat" description="ANK" evidence="3">
    <location>
        <begin position="203"/>
        <end position="235"/>
    </location>
</feature>
<reference evidence="5 6" key="1">
    <citation type="journal article" date="2018" name="Int. J. Syst. Evol. Microbiol.">
        <title>Uliginosibacterium sediminicola sp. nov., isolated from freshwater sediment.</title>
        <authorList>
            <person name="Hwang W.M."/>
            <person name="Kim S.M."/>
            <person name="Kang K."/>
            <person name="Ahn T.Y."/>
        </authorList>
    </citation>
    <scope>NUCLEOTIDE SEQUENCE [LARGE SCALE GENOMIC DNA]</scope>
    <source>
        <strain evidence="5 6">M1-21</strain>
    </source>
</reference>
<protein>
    <submittedName>
        <fullName evidence="5">Ankyrin repeat domain-containing protein</fullName>
    </submittedName>
</protein>
<evidence type="ECO:0000256" key="3">
    <source>
        <dbReference type="PROSITE-ProRule" id="PRU00023"/>
    </source>
</evidence>
<dbReference type="InterPro" id="IPR036873">
    <property type="entry name" value="Rhodanese-like_dom_sf"/>
</dbReference>
<dbReference type="RefSeq" id="WP_345920864.1">
    <property type="nucleotide sequence ID" value="NZ_JBDIVE010000010.1"/>
</dbReference>
<evidence type="ECO:0000259" key="4">
    <source>
        <dbReference type="PROSITE" id="PS50206"/>
    </source>
</evidence>
<dbReference type="PROSITE" id="PS50206">
    <property type="entry name" value="RHODANESE_3"/>
    <property type="match status" value="1"/>
</dbReference>
<evidence type="ECO:0000313" key="5">
    <source>
        <dbReference type="EMBL" id="MEN3070089.1"/>
    </source>
</evidence>
<sequence>MSDRENNERNFSRISIDQLGAWLNAHPDPLILDARDPGAFAAGNIETSIRLDGRNHEALIFQTPKTRPVFIYCYRGNASQTYAQQFADFGFKNVADLIGGWEALQKALAPAPAALSEALQSWLASNGFADIHSPAAHGNTALMHAAWKGDAAIVDALLAAGASVAAVNNDGNTALWLACVSNDPAIVKRIAAAGANLDHVNLTGATSLMYAASSSKPAIVAVLLELGADPLIQTQDDFSALDMAASLECLELLRAATKQQRSA</sequence>
<dbReference type="Gene3D" id="3.40.250.10">
    <property type="entry name" value="Rhodanese-like domain"/>
    <property type="match status" value="1"/>
</dbReference>
<dbReference type="Gene3D" id="1.25.40.20">
    <property type="entry name" value="Ankyrin repeat-containing domain"/>
    <property type="match status" value="3"/>
</dbReference>
<keyword evidence="6" id="KW-1185">Reference proteome</keyword>
<gene>
    <name evidence="5" type="ORF">ABDB84_16520</name>
</gene>
<dbReference type="PROSITE" id="PS50297">
    <property type="entry name" value="ANK_REP_REGION"/>
    <property type="match status" value="2"/>
</dbReference>
<dbReference type="PANTHER" id="PTHR24166">
    <property type="entry name" value="ROLLING PEBBLES, ISOFORM B"/>
    <property type="match status" value="1"/>
</dbReference>
<name>A0ABU9Z240_9RHOO</name>
<evidence type="ECO:0000256" key="1">
    <source>
        <dbReference type="ARBA" id="ARBA00022737"/>
    </source>
</evidence>
<dbReference type="Pfam" id="PF00581">
    <property type="entry name" value="Rhodanese"/>
    <property type="match status" value="1"/>
</dbReference>
<dbReference type="InterPro" id="IPR050889">
    <property type="entry name" value="Dendritic_Spine_Reg/Scaffold"/>
</dbReference>
<dbReference type="PANTHER" id="PTHR24166:SF48">
    <property type="entry name" value="PROTEIN VAPYRIN"/>
    <property type="match status" value="1"/>
</dbReference>
<dbReference type="InterPro" id="IPR002110">
    <property type="entry name" value="Ankyrin_rpt"/>
</dbReference>